<evidence type="ECO:0000259" key="3">
    <source>
        <dbReference type="SMART" id="SM00322"/>
    </source>
</evidence>
<proteinExistence type="predicted"/>
<dbReference type="PANTHER" id="PTHR10288">
    <property type="entry name" value="KH DOMAIN CONTAINING RNA BINDING PROTEIN"/>
    <property type="match status" value="1"/>
</dbReference>
<dbReference type="InterPro" id="IPR004088">
    <property type="entry name" value="KH_dom_type_1"/>
</dbReference>
<dbReference type="VEuPathDB" id="FungiDB:AMAG_10488"/>
<dbReference type="InterPro" id="IPR004087">
    <property type="entry name" value="KH_dom"/>
</dbReference>
<dbReference type="Gene3D" id="3.30.1370.10">
    <property type="entry name" value="K Homology domain, type 1"/>
    <property type="match status" value="2"/>
</dbReference>
<accession>A0A0L0SV37</accession>
<dbReference type="SUPFAM" id="SSF54791">
    <property type="entry name" value="Eukaryotic type KH-domain (KH-domain type I)"/>
    <property type="match status" value="2"/>
</dbReference>
<dbReference type="STRING" id="578462.A0A0L0SV37"/>
<dbReference type="EMBL" id="GG745349">
    <property type="protein sequence ID" value="KNE66250.1"/>
    <property type="molecule type" value="Genomic_DNA"/>
</dbReference>
<evidence type="ECO:0000313" key="5">
    <source>
        <dbReference type="Proteomes" id="UP000054350"/>
    </source>
</evidence>
<name>A0A0L0SV37_ALLM3</name>
<sequence>MGNNIRAIRDTSHAKVNVSEHFPGAQERILTVTGAVDEIAKAFAQVARMLNHGDLRATYPDAVESTPLTIRFLIPHSRMGSVIGKGGQRIKEIQEESNARLVATATPLPHSQDRLLEMIGVPDAIHIATYHMRTWFLL</sequence>
<dbReference type="SMART" id="SM00322">
    <property type="entry name" value="KH"/>
    <property type="match status" value="2"/>
</dbReference>
<evidence type="ECO:0000256" key="1">
    <source>
        <dbReference type="ARBA" id="ARBA00022737"/>
    </source>
</evidence>
<protein>
    <recommendedName>
        <fullName evidence="3">K Homology domain-containing protein</fullName>
    </recommendedName>
</protein>
<reference evidence="5" key="2">
    <citation type="submission" date="2009-11" db="EMBL/GenBank/DDBJ databases">
        <title>The Genome Sequence of Allomyces macrogynus strain ATCC 38327.</title>
        <authorList>
            <consortium name="The Broad Institute Genome Sequencing Platform"/>
            <person name="Russ C."/>
            <person name="Cuomo C."/>
            <person name="Shea T."/>
            <person name="Young S.K."/>
            <person name="Zeng Q."/>
            <person name="Koehrsen M."/>
            <person name="Haas B."/>
            <person name="Borodovsky M."/>
            <person name="Guigo R."/>
            <person name="Alvarado L."/>
            <person name="Berlin A."/>
            <person name="Borenstein D."/>
            <person name="Chen Z."/>
            <person name="Engels R."/>
            <person name="Freedman E."/>
            <person name="Gellesch M."/>
            <person name="Goldberg J."/>
            <person name="Griggs A."/>
            <person name="Gujja S."/>
            <person name="Heiman D."/>
            <person name="Hepburn T."/>
            <person name="Howarth C."/>
            <person name="Jen D."/>
            <person name="Larson L."/>
            <person name="Lewis B."/>
            <person name="Mehta T."/>
            <person name="Park D."/>
            <person name="Pearson M."/>
            <person name="Roberts A."/>
            <person name="Saif S."/>
            <person name="Shenoy N."/>
            <person name="Sisk P."/>
            <person name="Stolte C."/>
            <person name="Sykes S."/>
            <person name="Walk T."/>
            <person name="White J."/>
            <person name="Yandava C."/>
            <person name="Burger G."/>
            <person name="Gray M.W."/>
            <person name="Holland P.W.H."/>
            <person name="King N."/>
            <person name="Lang F.B.F."/>
            <person name="Roger A.J."/>
            <person name="Ruiz-Trillo I."/>
            <person name="Lander E."/>
            <person name="Nusbaum C."/>
        </authorList>
    </citation>
    <scope>NUCLEOTIDE SEQUENCE [LARGE SCALE GENOMIC DNA]</scope>
    <source>
        <strain evidence="5">ATCC 38327</strain>
    </source>
</reference>
<organism evidence="4 5">
    <name type="scientific">Allomyces macrogynus (strain ATCC 38327)</name>
    <name type="common">Allomyces javanicus var. macrogynus</name>
    <dbReference type="NCBI Taxonomy" id="578462"/>
    <lineage>
        <taxon>Eukaryota</taxon>
        <taxon>Fungi</taxon>
        <taxon>Fungi incertae sedis</taxon>
        <taxon>Blastocladiomycota</taxon>
        <taxon>Blastocladiomycetes</taxon>
        <taxon>Blastocladiales</taxon>
        <taxon>Blastocladiaceae</taxon>
        <taxon>Allomyces</taxon>
    </lineage>
</organism>
<dbReference type="OrthoDB" id="442947at2759"/>
<keyword evidence="1" id="KW-0677">Repeat</keyword>
<evidence type="ECO:0000313" key="4">
    <source>
        <dbReference type="EMBL" id="KNE66250.1"/>
    </source>
</evidence>
<dbReference type="InterPro" id="IPR036612">
    <property type="entry name" value="KH_dom_type_1_sf"/>
</dbReference>
<dbReference type="GO" id="GO:0003723">
    <property type="term" value="F:RNA binding"/>
    <property type="evidence" value="ECO:0007669"/>
    <property type="project" value="UniProtKB-UniRule"/>
</dbReference>
<reference evidence="4 5" key="1">
    <citation type="submission" date="2009-11" db="EMBL/GenBank/DDBJ databases">
        <title>Annotation of Allomyces macrogynus ATCC 38327.</title>
        <authorList>
            <consortium name="The Broad Institute Genome Sequencing Platform"/>
            <person name="Russ C."/>
            <person name="Cuomo C."/>
            <person name="Burger G."/>
            <person name="Gray M.W."/>
            <person name="Holland P.W.H."/>
            <person name="King N."/>
            <person name="Lang F.B.F."/>
            <person name="Roger A.J."/>
            <person name="Ruiz-Trillo I."/>
            <person name="Young S.K."/>
            <person name="Zeng Q."/>
            <person name="Gargeya S."/>
            <person name="Fitzgerald M."/>
            <person name="Haas B."/>
            <person name="Abouelleil A."/>
            <person name="Alvarado L."/>
            <person name="Arachchi H.M."/>
            <person name="Berlin A."/>
            <person name="Chapman S.B."/>
            <person name="Gearin G."/>
            <person name="Goldberg J."/>
            <person name="Griggs A."/>
            <person name="Gujja S."/>
            <person name="Hansen M."/>
            <person name="Heiman D."/>
            <person name="Howarth C."/>
            <person name="Larimer J."/>
            <person name="Lui A."/>
            <person name="MacDonald P.J.P."/>
            <person name="McCowen C."/>
            <person name="Montmayeur A."/>
            <person name="Murphy C."/>
            <person name="Neiman D."/>
            <person name="Pearson M."/>
            <person name="Priest M."/>
            <person name="Roberts A."/>
            <person name="Saif S."/>
            <person name="Shea T."/>
            <person name="Sisk P."/>
            <person name="Stolte C."/>
            <person name="Sykes S."/>
            <person name="Wortman J."/>
            <person name="Nusbaum C."/>
            <person name="Birren B."/>
        </authorList>
    </citation>
    <scope>NUCLEOTIDE SEQUENCE [LARGE SCALE GENOMIC DNA]</scope>
    <source>
        <strain evidence="4 5">ATCC 38327</strain>
    </source>
</reference>
<evidence type="ECO:0000256" key="2">
    <source>
        <dbReference type="PROSITE-ProRule" id="PRU00117"/>
    </source>
</evidence>
<keyword evidence="5" id="KW-1185">Reference proteome</keyword>
<dbReference type="eggNOG" id="KOG2190">
    <property type="taxonomic scope" value="Eukaryota"/>
</dbReference>
<feature type="domain" description="K Homology" evidence="3">
    <location>
        <begin position="66"/>
        <end position="137"/>
    </location>
</feature>
<dbReference type="PROSITE" id="PS50084">
    <property type="entry name" value="KH_TYPE_1"/>
    <property type="match status" value="2"/>
</dbReference>
<dbReference type="Proteomes" id="UP000054350">
    <property type="component" value="Unassembled WGS sequence"/>
</dbReference>
<dbReference type="Pfam" id="PF00013">
    <property type="entry name" value="KH_1"/>
    <property type="match status" value="2"/>
</dbReference>
<feature type="domain" description="K Homology" evidence="3">
    <location>
        <begin position="2"/>
        <end position="51"/>
    </location>
</feature>
<gene>
    <name evidence="4" type="ORF">AMAG_10488</name>
</gene>
<dbReference type="AlphaFoldDB" id="A0A0L0SV37"/>
<keyword evidence="2" id="KW-0694">RNA-binding</keyword>